<dbReference type="Proteomes" id="UP000324575">
    <property type="component" value="Unassembled WGS sequence"/>
</dbReference>
<accession>A0A5M8NU08</accession>
<evidence type="ECO:0000256" key="1">
    <source>
        <dbReference type="SAM" id="Phobius"/>
    </source>
</evidence>
<sequence>MKKRFRLLTNVIILLIVSGFVWYMISVLNKGESTYAETVVETETFVSPYSRINSFDISEKINSFDLSDDKLYIASGDSVLIFDLQGKDLDSFVAGNDICDITVENSLIYLLFPTRIEVFTADGQQVNMWEACSDNSNYYSFTVASGFVFVTDAENKNICKYTTDGSFLAFINSPRNFIVPSNSFDITNFKDTIYCVNPGRQQIESYTLKGDFIASFGQPGSQQGAFAGCCNPAYITFTSDGDIITSEKGNPRISRYGKEGKFKELLLNRKLLGGRTTAYEIKVKGDTIYVAGNKTISIFSFHGSEV</sequence>
<comment type="caution">
    <text evidence="2">The sequence shown here is derived from an EMBL/GenBank/DDBJ whole genome shotgun (WGS) entry which is preliminary data.</text>
</comment>
<gene>
    <name evidence="2" type="ORF">EZS26_003774</name>
</gene>
<keyword evidence="1" id="KW-0812">Transmembrane</keyword>
<name>A0A5M8NU08_9BACT</name>
<dbReference type="PANTHER" id="PTHR24104:SF25">
    <property type="entry name" value="PROTEIN LIN-41"/>
    <property type="match status" value="1"/>
</dbReference>
<dbReference type="GO" id="GO:0008270">
    <property type="term" value="F:zinc ion binding"/>
    <property type="evidence" value="ECO:0007669"/>
    <property type="project" value="UniProtKB-KW"/>
</dbReference>
<protein>
    <submittedName>
        <fullName evidence="2">Uncharacterized protein</fullName>
    </submittedName>
</protein>
<evidence type="ECO:0000313" key="2">
    <source>
        <dbReference type="EMBL" id="KAA6300083.1"/>
    </source>
</evidence>
<proteinExistence type="predicted"/>
<dbReference type="PANTHER" id="PTHR24104">
    <property type="entry name" value="E3 UBIQUITIN-PROTEIN LIGASE NHLRC1-RELATED"/>
    <property type="match status" value="1"/>
</dbReference>
<feature type="transmembrane region" description="Helical" evidence="1">
    <location>
        <begin position="7"/>
        <end position="25"/>
    </location>
</feature>
<keyword evidence="1" id="KW-0472">Membrane</keyword>
<organism evidence="2 3">
    <name type="scientific">Candidatus Ordinivivax streblomastigis</name>
    <dbReference type="NCBI Taxonomy" id="2540710"/>
    <lineage>
        <taxon>Bacteria</taxon>
        <taxon>Pseudomonadati</taxon>
        <taxon>Bacteroidota</taxon>
        <taxon>Bacteroidia</taxon>
        <taxon>Bacteroidales</taxon>
        <taxon>Candidatus Ordinivivax</taxon>
    </lineage>
</organism>
<dbReference type="InterPro" id="IPR011042">
    <property type="entry name" value="6-blade_b-propeller_TolB-like"/>
</dbReference>
<dbReference type="AlphaFoldDB" id="A0A5M8NU08"/>
<dbReference type="SUPFAM" id="SSF101898">
    <property type="entry name" value="NHL repeat"/>
    <property type="match status" value="1"/>
</dbReference>
<dbReference type="Gene3D" id="2.120.10.30">
    <property type="entry name" value="TolB, C-terminal domain"/>
    <property type="match status" value="1"/>
</dbReference>
<dbReference type="InterPro" id="IPR050952">
    <property type="entry name" value="TRIM-NHL_E3_ligases"/>
</dbReference>
<reference evidence="2 3" key="1">
    <citation type="submission" date="2019-03" db="EMBL/GenBank/DDBJ databases">
        <title>Single cell metagenomics reveals metabolic interactions within the superorganism composed of flagellate Streblomastix strix and complex community of Bacteroidetes bacteria on its surface.</title>
        <authorList>
            <person name="Treitli S.C."/>
            <person name="Kolisko M."/>
            <person name="Husnik F."/>
            <person name="Keeling P."/>
            <person name="Hampl V."/>
        </authorList>
    </citation>
    <scope>NUCLEOTIDE SEQUENCE [LARGE SCALE GENOMIC DNA]</scope>
    <source>
        <strain evidence="2">St1</strain>
    </source>
</reference>
<evidence type="ECO:0000313" key="3">
    <source>
        <dbReference type="Proteomes" id="UP000324575"/>
    </source>
</evidence>
<keyword evidence="1" id="KW-1133">Transmembrane helix</keyword>
<dbReference type="EMBL" id="SNRX01000146">
    <property type="protein sequence ID" value="KAA6300083.1"/>
    <property type="molecule type" value="Genomic_DNA"/>
</dbReference>